<dbReference type="EMBL" id="JADFAR010000009">
    <property type="protein sequence ID" value="MBE5728384.1"/>
    <property type="molecule type" value="Genomic_DNA"/>
</dbReference>
<evidence type="ECO:0000256" key="1">
    <source>
        <dbReference type="ARBA" id="ARBA00022980"/>
    </source>
</evidence>
<dbReference type="EMBL" id="JADFAQ010000019">
    <property type="protein sequence ID" value="MBE5728051.1"/>
    <property type="molecule type" value="Genomic_DNA"/>
</dbReference>
<evidence type="ECO:0000256" key="4">
    <source>
        <dbReference type="SAM" id="MobiDB-lite"/>
    </source>
</evidence>
<evidence type="ECO:0000313" key="5">
    <source>
        <dbReference type="EMBL" id="MBE5728051.1"/>
    </source>
</evidence>
<dbReference type="Proteomes" id="UP000718571">
    <property type="component" value="Unassembled WGS sequence"/>
</dbReference>
<name>A0A8T3UR05_9ARCH</name>
<dbReference type="SUPFAM" id="SSF52080">
    <property type="entry name" value="Ribosomal proteins L15p and L18e"/>
    <property type="match status" value="1"/>
</dbReference>
<keyword evidence="1 5" id="KW-0689">Ribosomal protein</keyword>
<reference evidence="7 8" key="1">
    <citation type="submission" date="2020-09" db="EMBL/GenBank/DDBJ databases">
        <title>Genomic characterization of a novel Parvarchaeota family in acid mine drainage sediments.</title>
        <authorList>
            <person name="Luo Z.-H."/>
        </authorList>
    </citation>
    <scope>NUCLEOTIDE SEQUENCE [LARGE SCALE GENOMIC DNA]</scope>
    <source>
        <strain evidence="6">MAS1_bins.189</strain>
        <strain evidence="5">TL1-5_bins.178</strain>
    </source>
</reference>
<evidence type="ECO:0000313" key="7">
    <source>
        <dbReference type="Proteomes" id="UP000718571"/>
    </source>
</evidence>
<feature type="region of interest" description="Disordered" evidence="4">
    <location>
        <begin position="1"/>
        <end position="40"/>
    </location>
</feature>
<comment type="caution">
    <text evidence="5">The sequence shown here is derived from an EMBL/GenBank/DDBJ whole genome shotgun (WGS) entry which is preliminary data.</text>
</comment>
<gene>
    <name evidence="5" type="primary">rpl15p</name>
    <name evidence="5" type="ORF">IHE50_01385</name>
    <name evidence="6" type="ORF">IHE51_00810</name>
</gene>
<dbReference type="GO" id="GO:0005840">
    <property type="term" value="C:ribosome"/>
    <property type="evidence" value="ECO:0007669"/>
    <property type="project" value="UniProtKB-KW"/>
</dbReference>
<evidence type="ECO:0000313" key="8">
    <source>
        <dbReference type="Proteomes" id="UP000763484"/>
    </source>
</evidence>
<accession>A0A8T3UR05</accession>
<evidence type="ECO:0000256" key="3">
    <source>
        <dbReference type="ARBA" id="ARBA00035497"/>
    </source>
</evidence>
<dbReference type="Gene3D" id="4.10.990.10">
    <property type="match status" value="1"/>
</dbReference>
<keyword evidence="2" id="KW-0687">Ribonucleoprotein</keyword>
<dbReference type="Proteomes" id="UP000763484">
    <property type="component" value="Unassembled WGS sequence"/>
</dbReference>
<evidence type="ECO:0000313" key="6">
    <source>
        <dbReference type="EMBL" id="MBE5728384.1"/>
    </source>
</evidence>
<dbReference type="InterPro" id="IPR027386">
    <property type="entry name" value="Rbsml_uL15_N"/>
</dbReference>
<evidence type="ECO:0000256" key="2">
    <source>
        <dbReference type="ARBA" id="ARBA00023274"/>
    </source>
</evidence>
<proteinExistence type="predicted"/>
<dbReference type="InterPro" id="IPR036227">
    <property type="entry name" value="Ribosomal_uL15/eL18_sf"/>
</dbReference>
<dbReference type="Gene3D" id="3.100.10.10">
    <property type="match status" value="1"/>
</dbReference>
<dbReference type="GO" id="GO:1990904">
    <property type="term" value="C:ribonucleoprotein complex"/>
    <property type="evidence" value="ECO:0007669"/>
    <property type="project" value="UniProtKB-KW"/>
</dbReference>
<dbReference type="AlphaFoldDB" id="A0A8T3UR05"/>
<protein>
    <recommendedName>
        <fullName evidence="3">50S ribosomal protein L15</fullName>
    </recommendedName>
</protein>
<organism evidence="5 8">
    <name type="scientific">Candidatus Acidifodinimicrobium mancum</name>
    <dbReference type="NCBI Taxonomy" id="2898728"/>
    <lineage>
        <taxon>Archaea</taxon>
        <taxon>Candidatus Parvarchaeota</taxon>
        <taxon>Candidatus Acidifodinimicrobiaceae</taxon>
        <taxon>Candidatus Acidifodinimicrobium</taxon>
    </lineage>
</organism>
<sequence length="133" mass="14474">MKSRKLRGSSTAGRGLGKRSRSGAGRRGGRGRAGGGKRGQQNFASIKFYLKETKAEKKMPLNLSYLQSHLDKLKRKGIIQEKDGKLVVDITSGGEYTKICGKFKGQGLKLSVYGKTSKQAKENILQNGGEVNE</sequence>